<name>A0A0B2VPS6_TOXCA</name>
<dbReference type="PANTHER" id="PTHR24224:SF37">
    <property type="entry name" value="G-PROTEIN COUPLED RECEPTORS FAMILY 1 PROFILE DOMAIN-CONTAINING PROTEIN"/>
    <property type="match status" value="1"/>
</dbReference>
<gene>
    <name evidence="1" type="ORF">Tcan_09020</name>
</gene>
<dbReference type="InterPro" id="IPR052665">
    <property type="entry name" value="Neuropeptide-GPCR"/>
</dbReference>
<organism evidence="1 2">
    <name type="scientific">Toxocara canis</name>
    <name type="common">Canine roundworm</name>
    <dbReference type="NCBI Taxonomy" id="6265"/>
    <lineage>
        <taxon>Eukaryota</taxon>
        <taxon>Metazoa</taxon>
        <taxon>Ecdysozoa</taxon>
        <taxon>Nematoda</taxon>
        <taxon>Chromadorea</taxon>
        <taxon>Rhabditida</taxon>
        <taxon>Spirurina</taxon>
        <taxon>Ascaridomorpha</taxon>
        <taxon>Ascaridoidea</taxon>
        <taxon>Toxocaridae</taxon>
        <taxon>Toxocara</taxon>
    </lineage>
</organism>
<comment type="caution">
    <text evidence="1">The sequence shown here is derived from an EMBL/GenBank/DDBJ whole genome shotgun (WGS) entry which is preliminary data.</text>
</comment>
<dbReference type="AlphaFoldDB" id="A0A0B2VPS6"/>
<dbReference type="EMBL" id="JPKZ01001196">
    <property type="protein sequence ID" value="KHN83432.1"/>
    <property type="molecule type" value="Genomic_DNA"/>
</dbReference>
<dbReference type="GO" id="GO:0016020">
    <property type="term" value="C:membrane"/>
    <property type="evidence" value="ECO:0007669"/>
    <property type="project" value="TreeGrafter"/>
</dbReference>
<sequence>GCSQTRLFNDLAVNKALLLTEIGWSFVVPIAVISFLDTSALCTVPRIVQHRMKETVLSMAHNACSIKSEKYHKKSRKTLLRWLIIALIDIGLNTPENLHRIGTILDIITEDEIRTNTYVILRTISEVMYYSQFSFNAVYLALFIYDRCTSLPPNKRSNCKCTCLKPVLLNADPKPLPSFRTSYAKCALQKVNSSAINIRELGYNDRAPLKSLQSLSATNVNSSTYPPILTTTLLRTYGTQDSHTSL</sequence>
<proteinExistence type="predicted"/>
<accession>A0A0B2VPS6</accession>
<dbReference type="Proteomes" id="UP000031036">
    <property type="component" value="Unassembled WGS sequence"/>
</dbReference>
<reference evidence="1 2" key="1">
    <citation type="submission" date="2014-11" db="EMBL/GenBank/DDBJ databases">
        <title>Genetic blueprint of the zoonotic pathogen Toxocara canis.</title>
        <authorList>
            <person name="Zhu X.-Q."/>
            <person name="Korhonen P.K."/>
            <person name="Cai H."/>
            <person name="Young N.D."/>
            <person name="Nejsum P."/>
            <person name="von Samson-Himmelstjerna G."/>
            <person name="Boag P.R."/>
            <person name="Tan P."/>
            <person name="Li Q."/>
            <person name="Min J."/>
            <person name="Yang Y."/>
            <person name="Wang X."/>
            <person name="Fang X."/>
            <person name="Hall R.S."/>
            <person name="Hofmann A."/>
            <person name="Sternberg P.W."/>
            <person name="Jex A.R."/>
            <person name="Gasser R.B."/>
        </authorList>
    </citation>
    <scope>NUCLEOTIDE SEQUENCE [LARGE SCALE GENOMIC DNA]</scope>
    <source>
        <strain evidence="1">PN_DK_2014</strain>
    </source>
</reference>
<evidence type="ECO:0000313" key="2">
    <source>
        <dbReference type="Proteomes" id="UP000031036"/>
    </source>
</evidence>
<dbReference type="OrthoDB" id="5834857at2759"/>
<keyword evidence="2" id="KW-1185">Reference proteome</keyword>
<evidence type="ECO:0000313" key="1">
    <source>
        <dbReference type="EMBL" id="KHN83432.1"/>
    </source>
</evidence>
<protein>
    <submittedName>
        <fullName evidence="1">Uncharacterized protein</fullName>
    </submittedName>
</protein>
<feature type="non-terminal residue" evidence="1">
    <location>
        <position position="1"/>
    </location>
</feature>
<dbReference type="PANTHER" id="PTHR24224">
    <property type="entry name" value="CARDIOACCELERATORY PEPTIDE RECEPTOR-RELATED"/>
    <property type="match status" value="1"/>
</dbReference>